<feature type="transmembrane region" description="Helical" evidence="7">
    <location>
        <begin position="43"/>
        <end position="60"/>
    </location>
</feature>
<dbReference type="STRING" id="341454.A0A4S2N078"/>
<organism evidence="9 10">
    <name type="scientific">Ascodesmis nigricans</name>
    <dbReference type="NCBI Taxonomy" id="341454"/>
    <lineage>
        <taxon>Eukaryota</taxon>
        <taxon>Fungi</taxon>
        <taxon>Dikarya</taxon>
        <taxon>Ascomycota</taxon>
        <taxon>Pezizomycotina</taxon>
        <taxon>Pezizomycetes</taxon>
        <taxon>Pezizales</taxon>
        <taxon>Ascodesmidaceae</taxon>
        <taxon>Ascodesmis</taxon>
    </lineage>
</organism>
<dbReference type="InParanoid" id="A0A4S2N078"/>
<comment type="similarity">
    <text evidence="2">Belongs to the EBP family.</text>
</comment>
<evidence type="ECO:0000256" key="3">
    <source>
        <dbReference type="ARBA" id="ARBA00022692"/>
    </source>
</evidence>
<evidence type="ECO:0000313" key="10">
    <source>
        <dbReference type="Proteomes" id="UP000298138"/>
    </source>
</evidence>
<dbReference type="AlphaFoldDB" id="A0A4S2N078"/>
<evidence type="ECO:0000256" key="4">
    <source>
        <dbReference type="ARBA" id="ARBA00022989"/>
    </source>
</evidence>
<reference evidence="9 10" key="1">
    <citation type="submission" date="2019-04" db="EMBL/GenBank/DDBJ databases">
        <title>Comparative genomics and transcriptomics to analyze fruiting body development in filamentous ascomycetes.</title>
        <authorList>
            <consortium name="DOE Joint Genome Institute"/>
            <person name="Lutkenhaus R."/>
            <person name="Traeger S."/>
            <person name="Breuer J."/>
            <person name="Kuo A."/>
            <person name="Lipzen A."/>
            <person name="Pangilinan J."/>
            <person name="Dilworth D."/>
            <person name="Sandor L."/>
            <person name="Poggeler S."/>
            <person name="Barry K."/>
            <person name="Grigoriev I.V."/>
            <person name="Nowrousian M."/>
        </authorList>
    </citation>
    <scope>NUCLEOTIDE SEQUENCE [LARGE SCALE GENOMIC DNA]</scope>
    <source>
        <strain evidence="9 10">CBS 389.68</strain>
    </source>
</reference>
<feature type="transmembrane region" description="Helical" evidence="7">
    <location>
        <begin position="150"/>
        <end position="169"/>
    </location>
</feature>
<evidence type="ECO:0000259" key="8">
    <source>
        <dbReference type="PROSITE" id="PS51751"/>
    </source>
</evidence>
<dbReference type="InterPro" id="IPR033118">
    <property type="entry name" value="EXPERA"/>
</dbReference>
<evidence type="ECO:0000256" key="2">
    <source>
        <dbReference type="ARBA" id="ARBA00008337"/>
    </source>
</evidence>
<dbReference type="OrthoDB" id="5415655at2759"/>
<dbReference type="PROSITE" id="PS51751">
    <property type="entry name" value="EXPERA"/>
    <property type="match status" value="1"/>
</dbReference>
<feature type="transmembrane region" description="Helical" evidence="7">
    <location>
        <begin position="12"/>
        <end position="31"/>
    </location>
</feature>
<feature type="transmembrane region" description="Helical" evidence="7">
    <location>
        <begin position="121"/>
        <end position="143"/>
    </location>
</feature>
<dbReference type="PANTHER" id="PTHR14207:SF1">
    <property type="entry name" value="EMOPAMIL-BINDING PROTEIN-LIKE"/>
    <property type="match status" value="1"/>
</dbReference>
<keyword evidence="5 6" id="KW-0472">Membrane</keyword>
<evidence type="ECO:0000256" key="7">
    <source>
        <dbReference type="SAM" id="Phobius"/>
    </source>
</evidence>
<feature type="transmembrane region" description="Helical" evidence="7">
    <location>
        <begin position="189"/>
        <end position="208"/>
    </location>
</feature>
<dbReference type="GO" id="GO:0016020">
    <property type="term" value="C:membrane"/>
    <property type="evidence" value="ECO:0007669"/>
    <property type="project" value="UniProtKB-SubCell"/>
</dbReference>
<proteinExistence type="inferred from homology"/>
<evidence type="ECO:0000256" key="1">
    <source>
        <dbReference type="ARBA" id="ARBA00004141"/>
    </source>
</evidence>
<sequence length="230" mass="25774">MSSPTPSLITPTTINSFLGVFTLLFLSYALSLRLLPSSSTTKLRLIFIWHLFDLLIHLIFEGSFLYHSLFTSSAVPSSITPTLFGTPHTSYGAKFSSAPFAKLWQEYALADKRWEVADVGVVSLELLTVVVGGPLAGWICVMLVRGERRVWWWVTVLATAELYGGWMTFAPEWLSGSGNLVTSWWVYTYIYLLFFNGLWVVIPVWLLFEAYQVLVNTGPTTTTVTAKKNA</sequence>
<dbReference type="InterPro" id="IPR007905">
    <property type="entry name" value="EBP"/>
</dbReference>
<keyword evidence="3 6" id="KW-0812">Transmembrane</keyword>
<dbReference type="Proteomes" id="UP000298138">
    <property type="component" value="Unassembled WGS sequence"/>
</dbReference>
<gene>
    <name evidence="9" type="ORF">EX30DRAFT_395131</name>
</gene>
<dbReference type="GO" id="GO:0016125">
    <property type="term" value="P:sterol metabolic process"/>
    <property type="evidence" value="ECO:0007669"/>
    <property type="project" value="InterPro"/>
</dbReference>
<dbReference type="PANTHER" id="PTHR14207">
    <property type="entry name" value="STEROL ISOMERASE"/>
    <property type="match status" value="1"/>
</dbReference>
<protein>
    <submittedName>
        <fullName evidence="9">Emopamil-binding protein</fullName>
    </submittedName>
</protein>
<name>A0A4S2N078_9PEZI</name>
<dbReference type="GO" id="GO:0005783">
    <property type="term" value="C:endoplasmic reticulum"/>
    <property type="evidence" value="ECO:0007669"/>
    <property type="project" value="TreeGrafter"/>
</dbReference>
<accession>A0A4S2N078</accession>
<evidence type="ECO:0000256" key="5">
    <source>
        <dbReference type="ARBA" id="ARBA00023136"/>
    </source>
</evidence>
<comment type="subcellular location">
    <subcellularLocation>
        <location evidence="1">Membrane</location>
        <topology evidence="1">Multi-pass membrane protein</topology>
    </subcellularLocation>
</comment>
<evidence type="ECO:0000313" key="9">
    <source>
        <dbReference type="EMBL" id="TGZ82284.1"/>
    </source>
</evidence>
<dbReference type="Pfam" id="PF05241">
    <property type="entry name" value="EBP"/>
    <property type="match status" value="1"/>
</dbReference>
<dbReference type="EMBL" id="ML220116">
    <property type="protein sequence ID" value="TGZ82284.1"/>
    <property type="molecule type" value="Genomic_DNA"/>
</dbReference>
<feature type="domain" description="EXPERA" evidence="8">
    <location>
        <begin position="42"/>
        <end position="207"/>
    </location>
</feature>
<keyword evidence="10" id="KW-1185">Reference proteome</keyword>
<evidence type="ECO:0000256" key="6">
    <source>
        <dbReference type="PROSITE-ProRule" id="PRU01087"/>
    </source>
</evidence>
<dbReference type="GO" id="GO:0047750">
    <property type="term" value="F:cholestenol delta-isomerase activity"/>
    <property type="evidence" value="ECO:0007669"/>
    <property type="project" value="InterPro"/>
</dbReference>
<keyword evidence="4 6" id="KW-1133">Transmembrane helix</keyword>